<protein>
    <submittedName>
        <fullName evidence="2">Uncharacterized protein</fullName>
    </submittedName>
</protein>
<sequence length="79" mass="8697">MAKASILFPCLIALFLITFGTDFCDADACVDKCKSGTDCQHMKCIYPSCLRICVAGCCYCHCDQASRENVSPRTHPNKL</sequence>
<accession>V7BL98</accession>
<evidence type="ECO:0000256" key="1">
    <source>
        <dbReference type="SAM" id="SignalP"/>
    </source>
</evidence>
<evidence type="ECO:0000313" key="3">
    <source>
        <dbReference type="Proteomes" id="UP000000226"/>
    </source>
</evidence>
<reference evidence="3" key="1">
    <citation type="journal article" date="2014" name="Nat. Genet.">
        <title>A reference genome for common bean and genome-wide analysis of dual domestications.</title>
        <authorList>
            <person name="Schmutz J."/>
            <person name="McClean P.E."/>
            <person name="Mamidi S."/>
            <person name="Wu G.A."/>
            <person name="Cannon S.B."/>
            <person name="Grimwood J."/>
            <person name="Jenkins J."/>
            <person name="Shu S."/>
            <person name="Song Q."/>
            <person name="Chavarro C."/>
            <person name="Torres-Torres M."/>
            <person name="Geffroy V."/>
            <person name="Moghaddam S.M."/>
            <person name="Gao D."/>
            <person name="Abernathy B."/>
            <person name="Barry K."/>
            <person name="Blair M."/>
            <person name="Brick M.A."/>
            <person name="Chovatia M."/>
            <person name="Gepts P."/>
            <person name="Goodstein D.M."/>
            <person name="Gonzales M."/>
            <person name="Hellsten U."/>
            <person name="Hyten D.L."/>
            <person name="Jia G."/>
            <person name="Kelly J.D."/>
            <person name="Kudrna D."/>
            <person name="Lee R."/>
            <person name="Richard M.M."/>
            <person name="Miklas P.N."/>
            <person name="Osorno J.M."/>
            <person name="Rodrigues J."/>
            <person name="Thareau V."/>
            <person name="Urrea C.A."/>
            <person name="Wang M."/>
            <person name="Yu Y."/>
            <person name="Zhang M."/>
            <person name="Wing R.A."/>
            <person name="Cregan P.B."/>
            <person name="Rokhsar D.S."/>
            <person name="Jackson S.A."/>
        </authorList>
    </citation>
    <scope>NUCLEOTIDE SEQUENCE [LARGE SCALE GENOMIC DNA]</scope>
    <source>
        <strain evidence="3">cv. G19833</strain>
    </source>
</reference>
<dbReference type="AlphaFoldDB" id="V7BL98"/>
<keyword evidence="1" id="KW-0732">Signal</keyword>
<feature type="signal peptide" evidence="1">
    <location>
        <begin position="1"/>
        <end position="26"/>
    </location>
</feature>
<gene>
    <name evidence="2" type="ORF">PHAVU_006G067100g</name>
</gene>
<proteinExistence type="predicted"/>
<keyword evidence="3" id="KW-1185">Reference proteome</keyword>
<feature type="chain" id="PRO_5004755080" evidence="1">
    <location>
        <begin position="27"/>
        <end position="79"/>
    </location>
</feature>
<dbReference type="Gramene" id="ESW18749">
    <property type="protein sequence ID" value="ESW18749"/>
    <property type="gene ID" value="PHAVU_006G067100g"/>
</dbReference>
<dbReference type="EMBL" id="CM002293">
    <property type="protein sequence ID" value="ESW18749.1"/>
    <property type="molecule type" value="Genomic_DNA"/>
</dbReference>
<name>V7BL98_PHAVU</name>
<dbReference type="OMA" id="FANANAC"/>
<evidence type="ECO:0000313" key="2">
    <source>
        <dbReference type="EMBL" id="ESW18749.1"/>
    </source>
</evidence>
<organism evidence="2 3">
    <name type="scientific">Phaseolus vulgaris</name>
    <name type="common">Kidney bean</name>
    <name type="synonym">French bean</name>
    <dbReference type="NCBI Taxonomy" id="3885"/>
    <lineage>
        <taxon>Eukaryota</taxon>
        <taxon>Viridiplantae</taxon>
        <taxon>Streptophyta</taxon>
        <taxon>Embryophyta</taxon>
        <taxon>Tracheophyta</taxon>
        <taxon>Spermatophyta</taxon>
        <taxon>Magnoliopsida</taxon>
        <taxon>eudicotyledons</taxon>
        <taxon>Gunneridae</taxon>
        <taxon>Pentapetalae</taxon>
        <taxon>rosids</taxon>
        <taxon>fabids</taxon>
        <taxon>Fabales</taxon>
        <taxon>Fabaceae</taxon>
        <taxon>Papilionoideae</taxon>
        <taxon>50 kb inversion clade</taxon>
        <taxon>NPAAA clade</taxon>
        <taxon>indigoferoid/millettioid clade</taxon>
        <taxon>Phaseoleae</taxon>
        <taxon>Phaseolus</taxon>
    </lineage>
</organism>
<dbReference type="OrthoDB" id="10376599at2759"/>
<dbReference type="Proteomes" id="UP000000226">
    <property type="component" value="Chromosome 6"/>
</dbReference>